<dbReference type="AlphaFoldDB" id="A0AAD7NPV3"/>
<keyword evidence="2" id="KW-1185">Reference proteome</keyword>
<evidence type="ECO:0000313" key="2">
    <source>
        <dbReference type="Proteomes" id="UP001215598"/>
    </source>
</evidence>
<accession>A0AAD7NPV3</accession>
<gene>
    <name evidence="1" type="ORF">B0H16DRAFT_1517081</name>
</gene>
<reference evidence="1" key="1">
    <citation type="submission" date="2023-03" db="EMBL/GenBank/DDBJ databases">
        <title>Massive genome expansion in bonnet fungi (Mycena s.s.) driven by repeated elements and novel gene families across ecological guilds.</title>
        <authorList>
            <consortium name="Lawrence Berkeley National Laboratory"/>
            <person name="Harder C.B."/>
            <person name="Miyauchi S."/>
            <person name="Viragh M."/>
            <person name="Kuo A."/>
            <person name="Thoen E."/>
            <person name="Andreopoulos B."/>
            <person name="Lu D."/>
            <person name="Skrede I."/>
            <person name="Drula E."/>
            <person name="Henrissat B."/>
            <person name="Morin E."/>
            <person name="Kohler A."/>
            <person name="Barry K."/>
            <person name="LaButti K."/>
            <person name="Morin E."/>
            <person name="Salamov A."/>
            <person name="Lipzen A."/>
            <person name="Mereny Z."/>
            <person name="Hegedus B."/>
            <person name="Baldrian P."/>
            <person name="Stursova M."/>
            <person name="Weitz H."/>
            <person name="Taylor A."/>
            <person name="Grigoriev I.V."/>
            <person name="Nagy L.G."/>
            <person name="Martin F."/>
            <person name="Kauserud H."/>
        </authorList>
    </citation>
    <scope>NUCLEOTIDE SEQUENCE</scope>
    <source>
        <strain evidence="1">CBHHK182m</strain>
    </source>
</reference>
<comment type="caution">
    <text evidence="1">The sequence shown here is derived from an EMBL/GenBank/DDBJ whole genome shotgun (WGS) entry which is preliminary data.</text>
</comment>
<protein>
    <submittedName>
        <fullName evidence="1">Uncharacterized protein</fullName>
    </submittedName>
</protein>
<organism evidence="1 2">
    <name type="scientific">Mycena metata</name>
    <dbReference type="NCBI Taxonomy" id="1033252"/>
    <lineage>
        <taxon>Eukaryota</taxon>
        <taxon>Fungi</taxon>
        <taxon>Dikarya</taxon>
        <taxon>Basidiomycota</taxon>
        <taxon>Agaricomycotina</taxon>
        <taxon>Agaricomycetes</taxon>
        <taxon>Agaricomycetidae</taxon>
        <taxon>Agaricales</taxon>
        <taxon>Marasmiineae</taxon>
        <taxon>Mycenaceae</taxon>
        <taxon>Mycena</taxon>
    </lineage>
</organism>
<evidence type="ECO:0000313" key="1">
    <source>
        <dbReference type="EMBL" id="KAJ7770020.1"/>
    </source>
</evidence>
<sequence length="313" mass="35551">MGQYWKVVNLDKSVTYGHWGKLGEFLSNLPGCIENSLYAGSRLPELDAMILRFKPGKLRFAIYATKFDDSTIMPSLQETTLLNLPVEMLQEIYSHVDSFVDVVLWDVVRRSIYRRIAAAAAKYSWASDRILCIGDYLKHKDIPEHIFTAEEKSMFSDNTDRLYSYPFDQVESDGFSLFQLWAHCGVAERLPWYSRDKILLQELCSIYSANTHAVTSPNLLVLRNLSRHQYVRESAVLDLQAECGIGFGEVVMSRICLSSDPSAAMAYEGEIHLGVWAGDRFDIVEDSGALHEDIAWSDVSEEVLKEVEAIWKA</sequence>
<dbReference type="Proteomes" id="UP001215598">
    <property type="component" value="Unassembled WGS sequence"/>
</dbReference>
<dbReference type="EMBL" id="JARKIB010000017">
    <property type="protein sequence ID" value="KAJ7770020.1"/>
    <property type="molecule type" value="Genomic_DNA"/>
</dbReference>
<name>A0AAD7NPV3_9AGAR</name>
<proteinExistence type="predicted"/>